<gene>
    <name evidence="2" type="ORF">FLL45_04930</name>
</gene>
<protein>
    <recommendedName>
        <fullName evidence="4">TIGR03016 family PEP-CTERM system-associated outer membrane protein</fullName>
    </recommendedName>
</protein>
<name>A0A545TJ84_9GAMM</name>
<sequence>MRHVSLLTLFFASVIGSSLSARATLEVDSLATLESSALLTESDQTLDEELEEGWSDEWVDEWAADSPHSFLQQIAVGYATITQSDAININDEVLNEFRYTLDYQYQNDDYRFDLEFDLLEDWLLNETEIVTRDFNLSTSIASQVDLKIGRQVITWGTGDLLFLNDLFAKDWQSFFSGREDKYLKPAVDAIRLSVYSAVNFEVALLPNFTPDNVPNGNRLSFFIPGFGITQPSPPLYFLEPQKPEVALRLFSTVNSLEWGVYAYSGYFKSPTKVLPDNQLSFAEMTAVGASLSLPAAGGILNFETSYYRSDEDTSGDNPFIGNSQFRLLVGYDTELVPNLKLATQAYLERILDYQSLVENALMGQVIPDENRTMLTARFTYLALQQTLTNSLMVFYSPSDDDHYLRYSSRYSYSDSLKLTLGLNLIDGKEDSTFLAQMQDNSNAFVRINYSF</sequence>
<evidence type="ECO:0000313" key="2">
    <source>
        <dbReference type="EMBL" id="TQV77292.1"/>
    </source>
</evidence>
<dbReference type="EMBL" id="VIKR01000001">
    <property type="protein sequence ID" value="TQV77292.1"/>
    <property type="molecule type" value="Genomic_DNA"/>
</dbReference>
<reference evidence="2 3" key="1">
    <citation type="submission" date="2019-06" db="EMBL/GenBank/DDBJ databases">
        <title>Draft genome of Aliikangiella marina GYP-15.</title>
        <authorList>
            <person name="Wang G."/>
        </authorList>
    </citation>
    <scope>NUCLEOTIDE SEQUENCE [LARGE SCALE GENOMIC DNA]</scope>
    <source>
        <strain evidence="2 3">GYP-15</strain>
    </source>
</reference>
<dbReference type="RefSeq" id="WP_142940864.1">
    <property type="nucleotide sequence ID" value="NZ_VIKR01000001.1"/>
</dbReference>
<dbReference type="Proteomes" id="UP000317839">
    <property type="component" value="Unassembled WGS sequence"/>
</dbReference>
<evidence type="ECO:0000313" key="3">
    <source>
        <dbReference type="Proteomes" id="UP000317839"/>
    </source>
</evidence>
<dbReference type="AlphaFoldDB" id="A0A545TJ84"/>
<proteinExistence type="predicted"/>
<keyword evidence="1" id="KW-0732">Signal</keyword>
<organism evidence="2 3">
    <name type="scientific">Aliikangiella marina</name>
    <dbReference type="NCBI Taxonomy" id="1712262"/>
    <lineage>
        <taxon>Bacteria</taxon>
        <taxon>Pseudomonadati</taxon>
        <taxon>Pseudomonadota</taxon>
        <taxon>Gammaproteobacteria</taxon>
        <taxon>Oceanospirillales</taxon>
        <taxon>Pleioneaceae</taxon>
        <taxon>Aliikangiella</taxon>
    </lineage>
</organism>
<accession>A0A545TJ84</accession>
<feature type="signal peptide" evidence="1">
    <location>
        <begin position="1"/>
        <end position="23"/>
    </location>
</feature>
<evidence type="ECO:0000256" key="1">
    <source>
        <dbReference type="SAM" id="SignalP"/>
    </source>
</evidence>
<keyword evidence="3" id="KW-1185">Reference proteome</keyword>
<evidence type="ECO:0008006" key="4">
    <source>
        <dbReference type="Google" id="ProtNLM"/>
    </source>
</evidence>
<comment type="caution">
    <text evidence="2">The sequence shown here is derived from an EMBL/GenBank/DDBJ whole genome shotgun (WGS) entry which is preliminary data.</text>
</comment>
<feature type="chain" id="PRO_5022125885" description="TIGR03016 family PEP-CTERM system-associated outer membrane protein" evidence="1">
    <location>
        <begin position="24"/>
        <end position="451"/>
    </location>
</feature>
<dbReference type="OrthoDB" id="9769143at2"/>